<dbReference type="eggNOG" id="COG0834">
    <property type="taxonomic scope" value="Bacteria"/>
</dbReference>
<dbReference type="OrthoDB" id="8587856at2"/>
<dbReference type="AlphaFoldDB" id="A0A0A7EDC4"/>
<protein>
    <submittedName>
        <fullName evidence="2">ABC transporter substrate-binding protein</fullName>
    </submittedName>
</protein>
<sequence length="243" mass="28005">MFRLLVFTTAIGFFTSLYASEKVVISVVTEEWRPFNYTNEKGDIVGRSTAKVKAILDSLNYDYHIRSYPWTRAMDKAKRNENTLIYSIFRTPEREASYQWVCPLIAPVKVYLFHLSKRTDINLASLEDAKQYTTSVGRQARSHEFLLNQGFKEGVNLDVTADPDAEMRTFLAGRVDFLVQTEWEMSESLKASKLNYEAVTRSIEVTSLNERQACMAFSRNTDKRIVAEVQQALEEYNAKYGLQ</sequence>
<dbReference type="HOGENOM" id="CLU_064076_1_2_6"/>
<evidence type="ECO:0000259" key="1">
    <source>
        <dbReference type="Pfam" id="PF00497"/>
    </source>
</evidence>
<name>A0A0A7EDC4_9GAMM</name>
<evidence type="ECO:0000313" key="3">
    <source>
        <dbReference type="Proteomes" id="UP000030341"/>
    </source>
</evidence>
<reference evidence="2 3" key="1">
    <citation type="submission" date="2014-11" db="EMBL/GenBank/DDBJ databases">
        <title>Complete Genome Sequence of Pseudoalteromonas sp. Strain OCN003 Isolated from Kaneohe Bay, Oahu, Hawaii.</title>
        <authorList>
            <person name="Beurmann S."/>
            <person name="Videau P."/>
            <person name="Ushijima B."/>
            <person name="Smith A.M."/>
            <person name="Aeby G.S."/>
            <person name="Callahan S.M."/>
            <person name="Belcaid M."/>
        </authorList>
    </citation>
    <scope>NUCLEOTIDE SEQUENCE [LARGE SCALE GENOMIC DNA]</scope>
    <source>
        <strain evidence="2 3">OCN003</strain>
    </source>
</reference>
<dbReference type="PANTHER" id="PTHR38834:SF3">
    <property type="entry name" value="SOLUTE-BINDING PROTEIN FAMILY 3_N-TERMINAL DOMAIN-CONTAINING PROTEIN"/>
    <property type="match status" value="1"/>
</dbReference>
<dbReference type="KEGG" id="pseo:OM33_05405"/>
<evidence type="ECO:0000313" key="2">
    <source>
        <dbReference type="EMBL" id="AIY64640.1"/>
    </source>
</evidence>
<gene>
    <name evidence="2" type="ORF">OM33_05405</name>
</gene>
<dbReference type="STRING" id="1348114.OM33_05405"/>
<keyword evidence="3" id="KW-1185">Reference proteome</keyword>
<proteinExistence type="predicted"/>
<dbReference type="InterPro" id="IPR001638">
    <property type="entry name" value="Solute-binding_3/MltF_N"/>
</dbReference>
<accession>A0A0A7EDC4</accession>
<dbReference type="EMBL" id="CP009888">
    <property type="protein sequence ID" value="AIY64640.1"/>
    <property type="molecule type" value="Genomic_DNA"/>
</dbReference>
<feature type="domain" description="Solute-binding protein family 3/N-terminal" evidence="1">
    <location>
        <begin position="27"/>
        <end position="238"/>
    </location>
</feature>
<dbReference type="PANTHER" id="PTHR38834">
    <property type="entry name" value="PERIPLASMIC SUBSTRATE BINDING PROTEIN FAMILY 3"/>
    <property type="match status" value="1"/>
</dbReference>
<organism evidence="2 3">
    <name type="scientific">Pseudoalteromonas piratica</name>
    <dbReference type="NCBI Taxonomy" id="1348114"/>
    <lineage>
        <taxon>Bacteria</taxon>
        <taxon>Pseudomonadati</taxon>
        <taxon>Pseudomonadota</taxon>
        <taxon>Gammaproteobacteria</taxon>
        <taxon>Alteromonadales</taxon>
        <taxon>Pseudoalteromonadaceae</taxon>
        <taxon>Pseudoalteromonas</taxon>
    </lineage>
</organism>
<dbReference type="SUPFAM" id="SSF53850">
    <property type="entry name" value="Periplasmic binding protein-like II"/>
    <property type="match status" value="1"/>
</dbReference>
<dbReference type="Pfam" id="PF00497">
    <property type="entry name" value="SBP_bac_3"/>
    <property type="match status" value="1"/>
</dbReference>
<dbReference type="Proteomes" id="UP000030341">
    <property type="component" value="Chromosome 1"/>
</dbReference>
<dbReference type="Gene3D" id="3.40.190.10">
    <property type="entry name" value="Periplasmic binding protein-like II"/>
    <property type="match status" value="2"/>
</dbReference>